<evidence type="ECO:0000313" key="2">
    <source>
        <dbReference type="EMBL" id="CAA9458071.1"/>
    </source>
</evidence>
<feature type="transmembrane region" description="Helical" evidence="1">
    <location>
        <begin position="342"/>
        <end position="363"/>
    </location>
</feature>
<feature type="transmembrane region" description="Helical" evidence="1">
    <location>
        <begin position="369"/>
        <end position="388"/>
    </location>
</feature>
<feature type="transmembrane region" description="Helical" evidence="1">
    <location>
        <begin position="95"/>
        <end position="118"/>
    </location>
</feature>
<feature type="transmembrane region" description="Helical" evidence="1">
    <location>
        <begin position="445"/>
        <end position="467"/>
    </location>
</feature>
<feature type="transmembrane region" description="Helical" evidence="1">
    <location>
        <begin position="124"/>
        <end position="146"/>
    </location>
</feature>
<organism evidence="2">
    <name type="scientific">uncultured Rubrobacteraceae bacterium</name>
    <dbReference type="NCBI Taxonomy" id="349277"/>
    <lineage>
        <taxon>Bacteria</taxon>
        <taxon>Bacillati</taxon>
        <taxon>Actinomycetota</taxon>
        <taxon>Rubrobacteria</taxon>
        <taxon>Rubrobacterales</taxon>
        <taxon>Rubrobacteraceae</taxon>
        <taxon>environmental samples</taxon>
    </lineage>
</organism>
<feature type="transmembrane region" description="Helical" evidence="1">
    <location>
        <begin position="12"/>
        <end position="33"/>
    </location>
</feature>
<gene>
    <name evidence="2" type="ORF">AVDCRST_MAG14-1935</name>
</gene>
<reference evidence="2" key="1">
    <citation type="submission" date="2020-02" db="EMBL/GenBank/DDBJ databases">
        <authorList>
            <person name="Meier V. D."/>
        </authorList>
    </citation>
    <scope>NUCLEOTIDE SEQUENCE</scope>
    <source>
        <strain evidence="2">AVDCRST_MAG14</strain>
    </source>
</reference>
<sequence length="490" mass="53347">MGELRQNRVTVISVTILLGATFLALGGTLAFYLQRSYGSPVVTALPIFLAINLLTATGGFASDAVERKGDGGGRKRGEVEREEDRGGREDSVYLAALRATVAVVPVAAVLSTVVVYVEPRGIDGYYAVLVGSLVALFVWLVVGLFYRRSAAADSASLRNYSALCERLSRLESQLECLRECSGQQGASNDDVDERTREIAYAQASSECAEIKEGLKGRGMPWVRGTGYIELWHRMHRAEEALIMIEPLDAVLVGAMRDELRLMDSNIADKDSLLERLRCAVVMLDGPGKDRRVIYLAEQPQNPPPEDQKNHARAKTILSEVRYEINSFRDNVWEGIVHARGRLVTTSMFTGFAAYALLGLAVVVGAPRDHIFWAVIYFLVGATVGLFARSQIDAKADTAVDDYGLSNARLAHTALFSGLAAIGGVLIASVLDAQIPTSESGLLDEIFINSPSLLIVAAVFGLTPDLLIQRLTQQAERYKADLQSTQPGQRR</sequence>
<keyword evidence="1" id="KW-1133">Transmembrane helix</keyword>
<dbReference type="EMBL" id="CADCVG010000082">
    <property type="protein sequence ID" value="CAA9458071.1"/>
    <property type="molecule type" value="Genomic_DNA"/>
</dbReference>
<keyword evidence="1" id="KW-0472">Membrane</keyword>
<proteinExistence type="predicted"/>
<feature type="transmembrane region" description="Helical" evidence="1">
    <location>
        <begin position="409"/>
        <end position="430"/>
    </location>
</feature>
<evidence type="ECO:0000256" key="1">
    <source>
        <dbReference type="SAM" id="Phobius"/>
    </source>
</evidence>
<feature type="transmembrane region" description="Helical" evidence="1">
    <location>
        <begin position="45"/>
        <end position="65"/>
    </location>
</feature>
<dbReference type="AlphaFoldDB" id="A0A6J4R106"/>
<keyword evidence="1" id="KW-0812">Transmembrane</keyword>
<accession>A0A6J4R106</accession>
<name>A0A6J4R106_9ACTN</name>
<protein>
    <submittedName>
        <fullName evidence="2">Uncharacterized protein</fullName>
    </submittedName>
</protein>